<proteinExistence type="predicted"/>
<keyword evidence="3" id="KW-0804">Transcription</keyword>
<dbReference type="Pfam" id="PF07702">
    <property type="entry name" value="UTRA"/>
    <property type="match status" value="1"/>
</dbReference>
<dbReference type="Proteomes" id="UP000585749">
    <property type="component" value="Unassembled WGS sequence"/>
</dbReference>
<dbReference type="CDD" id="cd07377">
    <property type="entry name" value="WHTH_GntR"/>
    <property type="match status" value="1"/>
</dbReference>
<dbReference type="InterPro" id="IPR000524">
    <property type="entry name" value="Tscrpt_reg_HTH_GntR"/>
</dbReference>
<dbReference type="RefSeq" id="WP_074426865.1">
    <property type="nucleotide sequence ID" value="NZ_BJEG01000001.1"/>
</dbReference>
<gene>
    <name evidence="6" type="ORF">GA0061075_102174</name>
    <name evidence="5" type="ORF">HF960_00135</name>
</gene>
<name>A0A4Y4G6V0_WEIHE</name>
<dbReference type="PRINTS" id="PR00035">
    <property type="entry name" value="HTHGNTR"/>
</dbReference>
<dbReference type="FunFam" id="1.10.10.10:FF:000079">
    <property type="entry name" value="GntR family transcriptional regulator"/>
    <property type="match status" value="1"/>
</dbReference>
<evidence type="ECO:0000313" key="8">
    <source>
        <dbReference type="Proteomes" id="UP000585749"/>
    </source>
</evidence>
<dbReference type="InterPro" id="IPR050679">
    <property type="entry name" value="Bact_HTH_transcr_reg"/>
</dbReference>
<dbReference type="Proteomes" id="UP000182448">
    <property type="component" value="Unassembled WGS sequence"/>
</dbReference>
<dbReference type="InterPro" id="IPR028978">
    <property type="entry name" value="Chorismate_lyase_/UTRA_dom_sf"/>
</dbReference>
<reference evidence="6 7" key="1">
    <citation type="submission" date="2016-08" db="EMBL/GenBank/DDBJ databases">
        <authorList>
            <person name="Varghese N."/>
            <person name="Submissions Spin"/>
        </authorList>
    </citation>
    <scope>NUCLEOTIDE SEQUENCE [LARGE SCALE GENOMIC DNA]</scope>
    <source>
        <strain evidence="6 7">R-53116</strain>
    </source>
</reference>
<feature type="domain" description="HTH gntR-type" evidence="4">
    <location>
        <begin position="5"/>
        <end position="73"/>
    </location>
</feature>
<comment type="caution">
    <text evidence="5">The sequence shown here is derived from an EMBL/GenBank/DDBJ whole genome shotgun (WGS) entry which is preliminary data.</text>
</comment>
<dbReference type="InterPro" id="IPR011663">
    <property type="entry name" value="UTRA"/>
</dbReference>
<evidence type="ECO:0000313" key="5">
    <source>
        <dbReference type="EMBL" id="NKY66124.1"/>
    </source>
</evidence>
<dbReference type="GO" id="GO:0045892">
    <property type="term" value="P:negative regulation of DNA-templated transcription"/>
    <property type="evidence" value="ECO:0007669"/>
    <property type="project" value="TreeGrafter"/>
</dbReference>
<dbReference type="SUPFAM" id="SSF46785">
    <property type="entry name" value="Winged helix' DNA-binding domain"/>
    <property type="match status" value="1"/>
</dbReference>
<dbReference type="PANTHER" id="PTHR44846:SF1">
    <property type="entry name" value="MANNOSYL-D-GLYCERATE TRANSPORT_METABOLISM SYSTEM REPRESSOR MNGR-RELATED"/>
    <property type="match status" value="1"/>
</dbReference>
<dbReference type="Gene3D" id="3.40.1410.10">
    <property type="entry name" value="Chorismate lyase-like"/>
    <property type="match status" value="1"/>
</dbReference>
<evidence type="ECO:0000256" key="3">
    <source>
        <dbReference type="ARBA" id="ARBA00023163"/>
    </source>
</evidence>
<evidence type="ECO:0000313" key="7">
    <source>
        <dbReference type="Proteomes" id="UP000182448"/>
    </source>
</evidence>
<dbReference type="SUPFAM" id="SSF64288">
    <property type="entry name" value="Chorismate lyase-like"/>
    <property type="match status" value="1"/>
</dbReference>
<evidence type="ECO:0000256" key="2">
    <source>
        <dbReference type="ARBA" id="ARBA00023125"/>
    </source>
</evidence>
<sequence>MTKSQPKYRIIANKILENIQDGTYPLHEFIPKEIDLADKFQVSRPTIRQAIQILVSEGYLARRKKSGTWVQSTKMTQGFTHMIKSYSDEMGEKGVIPKTEVLNLTKITATLEIQSALKLSVDDTVFALTRLRFADEIPVVLVTSYIPTKYLPDLDQHDFTKESLYHTFKDHNLALRHASRELEILKADETTAALLQVSLNDPIFYFHTITYLDNYAPVEYSIAKYRGDLNSFKIEINQ</sequence>
<dbReference type="Pfam" id="PF00392">
    <property type="entry name" value="GntR"/>
    <property type="match status" value="1"/>
</dbReference>
<protein>
    <submittedName>
        <fullName evidence="5">GntR family transcriptional regulator</fullName>
    </submittedName>
</protein>
<dbReference type="InterPro" id="IPR036390">
    <property type="entry name" value="WH_DNA-bd_sf"/>
</dbReference>
<keyword evidence="1" id="KW-0805">Transcription regulation</keyword>
<reference evidence="5 8" key="2">
    <citation type="submission" date="2020-04" db="EMBL/GenBank/DDBJ databases">
        <title>MicrobeNet Type strains.</title>
        <authorList>
            <person name="Nicholson A.C."/>
        </authorList>
    </citation>
    <scope>NUCLEOTIDE SEQUENCE [LARGE SCALE GENOMIC DNA]</scope>
    <source>
        <strain evidence="5 8">CCUG 33494</strain>
    </source>
</reference>
<organism evidence="5 8">
    <name type="scientific">Weissella hellenica</name>
    <dbReference type="NCBI Taxonomy" id="46256"/>
    <lineage>
        <taxon>Bacteria</taxon>
        <taxon>Bacillati</taxon>
        <taxon>Bacillota</taxon>
        <taxon>Bacilli</taxon>
        <taxon>Lactobacillales</taxon>
        <taxon>Lactobacillaceae</taxon>
        <taxon>Weissella</taxon>
    </lineage>
</organism>
<keyword evidence="7" id="KW-1185">Reference proteome</keyword>
<evidence type="ECO:0000256" key="1">
    <source>
        <dbReference type="ARBA" id="ARBA00023015"/>
    </source>
</evidence>
<dbReference type="InterPro" id="IPR036388">
    <property type="entry name" value="WH-like_DNA-bd_sf"/>
</dbReference>
<dbReference type="PROSITE" id="PS50949">
    <property type="entry name" value="HTH_GNTR"/>
    <property type="match status" value="1"/>
</dbReference>
<dbReference type="EMBL" id="FMAW01000002">
    <property type="protein sequence ID" value="SCB79709.1"/>
    <property type="molecule type" value="Genomic_DNA"/>
</dbReference>
<dbReference type="PANTHER" id="PTHR44846">
    <property type="entry name" value="MANNOSYL-D-GLYCERATE TRANSPORT/METABOLISM SYSTEM REPRESSOR MNGR-RELATED"/>
    <property type="match status" value="1"/>
</dbReference>
<dbReference type="AlphaFoldDB" id="A0A4Y4G6V0"/>
<dbReference type="GO" id="GO:0003700">
    <property type="term" value="F:DNA-binding transcription factor activity"/>
    <property type="evidence" value="ECO:0007669"/>
    <property type="project" value="InterPro"/>
</dbReference>
<dbReference type="SMART" id="SM00866">
    <property type="entry name" value="UTRA"/>
    <property type="match status" value="1"/>
</dbReference>
<dbReference type="EMBL" id="JAAXPM010000001">
    <property type="protein sequence ID" value="NKY66124.1"/>
    <property type="molecule type" value="Genomic_DNA"/>
</dbReference>
<dbReference type="SMART" id="SM00345">
    <property type="entry name" value="HTH_GNTR"/>
    <property type="match status" value="1"/>
</dbReference>
<evidence type="ECO:0000259" key="4">
    <source>
        <dbReference type="PROSITE" id="PS50949"/>
    </source>
</evidence>
<dbReference type="GO" id="GO:0003677">
    <property type="term" value="F:DNA binding"/>
    <property type="evidence" value="ECO:0007669"/>
    <property type="project" value="UniProtKB-KW"/>
</dbReference>
<evidence type="ECO:0000313" key="6">
    <source>
        <dbReference type="EMBL" id="SCB79709.1"/>
    </source>
</evidence>
<dbReference type="OrthoDB" id="9815017at2"/>
<accession>A0A4Y4G6V0</accession>
<dbReference type="Gene3D" id="1.10.10.10">
    <property type="entry name" value="Winged helix-like DNA-binding domain superfamily/Winged helix DNA-binding domain"/>
    <property type="match status" value="1"/>
</dbReference>
<keyword evidence="2" id="KW-0238">DNA-binding</keyword>